<accession>U4L117</accession>
<dbReference type="EMBL" id="HF935272">
    <property type="protein sequence ID" value="CCX05759.1"/>
    <property type="molecule type" value="Genomic_DNA"/>
</dbReference>
<proteinExistence type="predicted"/>
<keyword evidence="1" id="KW-0175">Coiled coil</keyword>
<name>U4L117_PYROM</name>
<protein>
    <submittedName>
        <fullName evidence="2">Uncharacterized protein</fullName>
    </submittedName>
</protein>
<dbReference type="Proteomes" id="UP000018144">
    <property type="component" value="Unassembled WGS sequence"/>
</dbReference>
<dbReference type="AlphaFoldDB" id="U4L117"/>
<evidence type="ECO:0000313" key="3">
    <source>
        <dbReference type="Proteomes" id="UP000018144"/>
    </source>
</evidence>
<evidence type="ECO:0000256" key="1">
    <source>
        <dbReference type="SAM" id="Coils"/>
    </source>
</evidence>
<organism evidence="2 3">
    <name type="scientific">Pyronema omphalodes (strain CBS 100304)</name>
    <name type="common">Pyronema confluens</name>
    <dbReference type="NCBI Taxonomy" id="1076935"/>
    <lineage>
        <taxon>Eukaryota</taxon>
        <taxon>Fungi</taxon>
        <taxon>Dikarya</taxon>
        <taxon>Ascomycota</taxon>
        <taxon>Pezizomycotina</taxon>
        <taxon>Pezizomycetes</taxon>
        <taxon>Pezizales</taxon>
        <taxon>Pyronemataceae</taxon>
        <taxon>Pyronema</taxon>
    </lineage>
</organism>
<keyword evidence="3" id="KW-1185">Reference proteome</keyword>
<gene>
    <name evidence="2" type="ORF">PCON_05346</name>
</gene>
<feature type="coiled-coil region" evidence="1">
    <location>
        <begin position="42"/>
        <end position="69"/>
    </location>
</feature>
<evidence type="ECO:0000313" key="2">
    <source>
        <dbReference type="EMBL" id="CCX05759.1"/>
    </source>
</evidence>
<reference evidence="2 3" key="1">
    <citation type="journal article" date="2013" name="PLoS Genet.">
        <title>The genome and development-dependent transcriptomes of Pyronema confluens: a window into fungal evolution.</title>
        <authorList>
            <person name="Traeger S."/>
            <person name="Altegoer F."/>
            <person name="Freitag M."/>
            <person name="Gabaldon T."/>
            <person name="Kempken F."/>
            <person name="Kumar A."/>
            <person name="Marcet-Houben M."/>
            <person name="Poggeler S."/>
            <person name="Stajich J.E."/>
            <person name="Nowrousian M."/>
        </authorList>
    </citation>
    <scope>NUCLEOTIDE SEQUENCE [LARGE SCALE GENOMIC DNA]</scope>
    <source>
        <strain evidence="3">CBS 100304</strain>
        <tissue evidence="2">Vegetative mycelium</tissue>
    </source>
</reference>
<sequence>MVINFPADCNNTGMYHAYGYQNPQAQQVQYAQNQYAQQQYAQQQQQQYSQQLQQQYAQQQQQQQQQQQYTQQQYAQQQYAQQQQAQQQYAQHQYAQHQYAQHQYAPQIQCQPETYAASEGLRFAPLQPATQPQVNPAYAAQYGSNVTHPNAAAYNNVYNADGGYGYQPGYSQYQYRGY</sequence>
<dbReference type="OrthoDB" id="10618936at2759"/>